<comment type="subcellular location">
    <subcellularLocation>
        <location evidence="1">Membrane</location>
        <topology evidence="1">Multi-pass membrane protein</topology>
    </subcellularLocation>
</comment>
<dbReference type="RefSeq" id="WP_021860507.1">
    <property type="nucleotide sequence ID" value="NZ_JACOOY010000001.1"/>
</dbReference>
<dbReference type="EMBL" id="JACOOY010000001">
    <property type="protein sequence ID" value="MBC5663728.1"/>
    <property type="molecule type" value="Genomic_DNA"/>
</dbReference>
<reference evidence="6 7" key="1">
    <citation type="submission" date="2020-08" db="EMBL/GenBank/DDBJ databases">
        <title>Genome public.</title>
        <authorList>
            <person name="Liu C."/>
            <person name="Sun Q."/>
        </authorList>
    </citation>
    <scope>NUCLEOTIDE SEQUENCE [LARGE SCALE GENOMIC DNA]</scope>
    <source>
        <strain evidence="6 7">NSJ-36</strain>
    </source>
</reference>
<keyword evidence="2 5" id="KW-0812">Transmembrane</keyword>
<evidence type="ECO:0000256" key="1">
    <source>
        <dbReference type="ARBA" id="ARBA00004141"/>
    </source>
</evidence>
<name>A0ABR7EQU5_9FIRM</name>
<evidence type="ECO:0000256" key="3">
    <source>
        <dbReference type="ARBA" id="ARBA00022989"/>
    </source>
</evidence>
<feature type="transmembrane region" description="Helical" evidence="5">
    <location>
        <begin position="60"/>
        <end position="86"/>
    </location>
</feature>
<gene>
    <name evidence="6" type="ORF">H8S07_00295</name>
</gene>
<evidence type="ECO:0000256" key="2">
    <source>
        <dbReference type="ARBA" id="ARBA00022692"/>
    </source>
</evidence>
<evidence type="ECO:0000256" key="5">
    <source>
        <dbReference type="SAM" id="Phobius"/>
    </source>
</evidence>
<feature type="transmembrane region" description="Helical" evidence="5">
    <location>
        <begin position="98"/>
        <end position="119"/>
    </location>
</feature>
<evidence type="ECO:0000256" key="4">
    <source>
        <dbReference type="ARBA" id="ARBA00023136"/>
    </source>
</evidence>
<feature type="transmembrane region" description="Helical" evidence="5">
    <location>
        <begin position="131"/>
        <end position="153"/>
    </location>
</feature>
<evidence type="ECO:0000313" key="6">
    <source>
        <dbReference type="EMBL" id="MBC5663728.1"/>
    </source>
</evidence>
<sequence length="291" mass="33755">MNWLDKLERKFGRYAIDNLMLYIVILYGFGFILDMVNPTFYSTWLSLDAPAILHGQVWRVITFIIDPPSTSLIWVAFALMLYYFIGKQLEAAWGAFRFNVYFFAGVLFHVIAAILVYLITGISMHLDTAYLNMSLFFVFAFLYPDVQFLVWFVIPVKAKWLAWLDGAFFLYGIAQAFIPSYGGNAVYGIYYKANALAAFVSILNFLLFFLSSRKTRAYSPKQMKRKRDFQKNVRQARSTQNPYATGGAKHRCAVCGRTELDDPNLEFRYCSKCHGNYEYCQEHLFTHIHVQ</sequence>
<dbReference type="SUPFAM" id="SSF144091">
    <property type="entry name" value="Rhomboid-like"/>
    <property type="match status" value="1"/>
</dbReference>
<feature type="transmembrane region" description="Helical" evidence="5">
    <location>
        <begin position="190"/>
        <end position="210"/>
    </location>
</feature>
<accession>A0ABR7EQU5</accession>
<keyword evidence="3 5" id="KW-1133">Transmembrane helix</keyword>
<dbReference type="Proteomes" id="UP000647235">
    <property type="component" value="Unassembled WGS sequence"/>
</dbReference>
<feature type="transmembrane region" description="Helical" evidence="5">
    <location>
        <begin position="21"/>
        <end position="40"/>
    </location>
</feature>
<proteinExistence type="predicted"/>
<dbReference type="InterPro" id="IPR035952">
    <property type="entry name" value="Rhomboid-like_sf"/>
</dbReference>
<protein>
    <recommendedName>
        <fullName evidence="8">Peptidase S54 rhomboid domain-containing protein</fullName>
    </recommendedName>
</protein>
<keyword evidence="7" id="KW-1185">Reference proteome</keyword>
<keyword evidence="4 5" id="KW-0472">Membrane</keyword>
<organism evidence="6 7">
    <name type="scientific">Dorea hominis</name>
    <dbReference type="NCBI Taxonomy" id="2763040"/>
    <lineage>
        <taxon>Bacteria</taxon>
        <taxon>Bacillati</taxon>
        <taxon>Bacillota</taxon>
        <taxon>Clostridia</taxon>
        <taxon>Lachnospirales</taxon>
        <taxon>Lachnospiraceae</taxon>
        <taxon>Dorea</taxon>
    </lineage>
</organism>
<evidence type="ECO:0008006" key="8">
    <source>
        <dbReference type="Google" id="ProtNLM"/>
    </source>
</evidence>
<evidence type="ECO:0000313" key="7">
    <source>
        <dbReference type="Proteomes" id="UP000647235"/>
    </source>
</evidence>
<comment type="caution">
    <text evidence="6">The sequence shown here is derived from an EMBL/GenBank/DDBJ whole genome shotgun (WGS) entry which is preliminary data.</text>
</comment>
<feature type="transmembrane region" description="Helical" evidence="5">
    <location>
        <begin position="160"/>
        <end position="178"/>
    </location>
</feature>